<comment type="caution">
    <text evidence="3">The sequence shown here is derived from an EMBL/GenBank/DDBJ whole genome shotgun (WGS) entry which is preliminary data.</text>
</comment>
<feature type="region of interest" description="Disordered" evidence="1">
    <location>
        <begin position="253"/>
        <end position="276"/>
    </location>
</feature>
<reference evidence="3" key="1">
    <citation type="submission" date="2017-10" db="EMBL/GenBank/DDBJ databases">
        <title>Chryseobacterium sp. B5 is a hydrocarbonoclastic and plant growth promoting bacterium.</title>
        <authorList>
            <person name="Thijs S."/>
            <person name="Gkorezis P."/>
            <person name="Van Hamme J."/>
        </authorList>
    </citation>
    <scope>NUCLEOTIDE SEQUENCE</scope>
    <source>
        <strain evidence="3">B5</strain>
    </source>
</reference>
<dbReference type="GO" id="GO:0032259">
    <property type="term" value="P:methylation"/>
    <property type="evidence" value="ECO:0007669"/>
    <property type="project" value="UniProtKB-KW"/>
</dbReference>
<evidence type="ECO:0000256" key="1">
    <source>
        <dbReference type="SAM" id="MobiDB-lite"/>
    </source>
</evidence>
<gene>
    <name evidence="3" type="ORF">CTI11_20205</name>
</gene>
<dbReference type="EMBL" id="PEKC01000097">
    <property type="protein sequence ID" value="PII34539.1"/>
    <property type="molecule type" value="Genomic_DNA"/>
</dbReference>
<feature type="domain" description="Methyltransferase type 11" evidence="2">
    <location>
        <begin position="81"/>
        <end position="132"/>
    </location>
</feature>
<accession>A0A2G7T3V2</accession>
<evidence type="ECO:0000313" key="3">
    <source>
        <dbReference type="EMBL" id="PII34539.1"/>
    </source>
</evidence>
<sequence length="276" mass="30787">MSSKIIGTHHWTQSALGHYLLEWEQQRCDEAVADIFGYHSLQLGMPMLQGLRANRMPHRWLALDSMQDAVPAEAVPPLEVPVALLADPAALPFSEASLDLVVMPHTLETSPDPHAVLREAARVLMPEGRIVVCGLNPASLLGVQRRAERGVYLPDVGWGVGYWRLRDWLRLLAFEIEAVQFGCYRPAVQTDRWLRRWQFMDRVGRLGWPMLGGVYCVVAVKRVPGARMLEPAWRGRAAVSGASVPVAHRMPAQAVQGSDSHSNRPEGRAIQPKEIF</sequence>
<evidence type="ECO:0000259" key="2">
    <source>
        <dbReference type="Pfam" id="PF08241"/>
    </source>
</evidence>
<dbReference type="InterPro" id="IPR029063">
    <property type="entry name" value="SAM-dependent_MTases_sf"/>
</dbReference>
<dbReference type="SUPFAM" id="SSF53335">
    <property type="entry name" value="S-adenosyl-L-methionine-dependent methyltransferases"/>
    <property type="match status" value="1"/>
</dbReference>
<keyword evidence="3" id="KW-0489">Methyltransferase</keyword>
<protein>
    <submittedName>
        <fullName evidence="3">SAM-dependent methyltransferase</fullName>
    </submittedName>
</protein>
<dbReference type="AlphaFoldDB" id="A0A2G7T3V2"/>
<dbReference type="InterPro" id="IPR013216">
    <property type="entry name" value="Methyltransf_11"/>
</dbReference>
<keyword evidence="3" id="KW-0808">Transferase</keyword>
<dbReference type="Pfam" id="PF08241">
    <property type="entry name" value="Methyltransf_11"/>
    <property type="match status" value="1"/>
</dbReference>
<name>A0A2G7T3V2_9FLAO</name>
<dbReference type="Gene3D" id="3.40.50.150">
    <property type="entry name" value="Vaccinia Virus protein VP39"/>
    <property type="match status" value="1"/>
</dbReference>
<organism evidence="3">
    <name type="scientific">Chryseobacterium sp. B5</name>
    <dbReference type="NCBI Taxonomy" id="2050562"/>
    <lineage>
        <taxon>Bacteria</taxon>
        <taxon>Pseudomonadati</taxon>
        <taxon>Bacteroidota</taxon>
        <taxon>Flavobacteriia</taxon>
        <taxon>Flavobacteriales</taxon>
        <taxon>Weeksellaceae</taxon>
        <taxon>Chryseobacterium group</taxon>
        <taxon>Chryseobacterium</taxon>
    </lineage>
</organism>
<dbReference type="GO" id="GO:0008757">
    <property type="term" value="F:S-adenosylmethionine-dependent methyltransferase activity"/>
    <property type="evidence" value="ECO:0007669"/>
    <property type="project" value="InterPro"/>
</dbReference>
<proteinExistence type="predicted"/>